<evidence type="ECO:0000259" key="10">
    <source>
        <dbReference type="Pfam" id="PF07730"/>
    </source>
</evidence>
<keyword evidence="3" id="KW-0597">Phosphoprotein</keyword>
<keyword evidence="8" id="KW-0902">Two-component regulatory system</keyword>
<feature type="transmembrane region" description="Helical" evidence="9">
    <location>
        <begin position="104"/>
        <end position="124"/>
    </location>
</feature>
<evidence type="ECO:0000256" key="2">
    <source>
        <dbReference type="ARBA" id="ARBA00012438"/>
    </source>
</evidence>
<keyword evidence="7" id="KW-0067">ATP-binding</keyword>
<accession>A0ABW4RYD3</accession>
<keyword evidence="9" id="KW-0812">Transmembrane</keyword>
<feature type="transmembrane region" description="Helical" evidence="9">
    <location>
        <begin position="12"/>
        <end position="29"/>
    </location>
</feature>
<dbReference type="InterPro" id="IPR011712">
    <property type="entry name" value="Sig_transdc_His_kin_sub3_dim/P"/>
</dbReference>
<dbReference type="CDD" id="cd16917">
    <property type="entry name" value="HATPase_UhpB-NarQ-NarX-like"/>
    <property type="match status" value="1"/>
</dbReference>
<dbReference type="EMBL" id="JBHUFZ010000032">
    <property type="protein sequence ID" value="MFD1891211.1"/>
    <property type="molecule type" value="Genomic_DNA"/>
</dbReference>
<dbReference type="InterPro" id="IPR050482">
    <property type="entry name" value="Sensor_HK_TwoCompSys"/>
</dbReference>
<dbReference type="RefSeq" id="WP_343875449.1">
    <property type="nucleotide sequence ID" value="NZ_BAAAIX010000033.1"/>
</dbReference>
<evidence type="ECO:0000256" key="6">
    <source>
        <dbReference type="ARBA" id="ARBA00022777"/>
    </source>
</evidence>
<dbReference type="PANTHER" id="PTHR24421">
    <property type="entry name" value="NITRATE/NITRITE SENSOR PROTEIN NARX-RELATED"/>
    <property type="match status" value="1"/>
</dbReference>
<protein>
    <recommendedName>
        <fullName evidence="2">histidine kinase</fullName>
        <ecNumber evidence="2">2.7.13.3</ecNumber>
    </recommendedName>
</protein>
<organism evidence="11 12">
    <name type="scientific">Luteococcus peritonei</name>
    <dbReference type="NCBI Taxonomy" id="88874"/>
    <lineage>
        <taxon>Bacteria</taxon>
        <taxon>Bacillati</taxon>
        <taxon>Actinomycetota</taxon>
        <taxon>Actinomycetes</taxon>
        <taxon>Propionibacteriales</taxon>
        <taxon>Propionibacteriaceae</taxon>
        <taxon>Luteococcus</taxon>
    </lineage>
</organism>
<dbReference type="EC" id="2.7.13.3" evidence="2"/>
<dbReference type="Gene3D" id="3.30.565.10">
    <property type="entry name" value="Histidine kinase-like ATPase, C-terminal domain"/>
    <property type="match status" value="1"/>
</dbReference>
<reference evidence="12" key="1">
    <citation type="journal article" date="2019" name="Int. J. Syst. Evol. Microbiol.">
        <title>The Global Catalogue of Microorganisms (GCM) 10K type strain sequencing project: providing services to taxonomists for standard genome sequencing and annotation.</title>
        <authorList>
            <consortium name="The Broad Institute Genomics Platform"/>
            <consortium name="The Broad Institute Genome Sequencing Center for Infectious Disease"/>
            <person name="Wu L."/>
            <person name="Ma J."/>
        </authorList>
    </citation>
    <scope>NUCLEOTIDE SEQUENCE [LARGE SCALE GENOMIC DNA]</scope>
    <source>
        <strain evidence="12">CAIM 431</strain>
    </source>
</reference>
<comment type="caution">
    <text evidence="11">The sequence shown here is derived from an EMBL/GenBank/DDBJ whole genome shotgun (WGS) entry which is preliminary data.</text>
</comment>
<proteinExistence type="predicted"/>
<dbReference type="Gene3D" id="1.20.5.1930">
    <property type="match status" value="1"/>
</dbReference>
<feature type="transmembrane region" description="Helical" evidence="9">
    <location>
        <begin position="41"/>
        <end position="62"/>
    </location>
</feature>
<name>A0ABW4RYD3_9ACTN</name>
<evidence type="ECO:0000256" key="8">
    <source>
        <dbReference type="ARBA" id="ARBA00023012"/>
    </source>
</evidence>
<keyword evidence="4" id="KW-0808">Transferase</keyword>
<dbReference type="GO" id="GO:0016301">
    <property type="term" value="F:kinase activity"/>
    <property type="evidence" value="ECO:0007669"/>
    <property type="project" value="UniProtKB-KW"/>
</dbReference>
<feature type="transmembrane region" description="Helical" evidence="9">
    <location>
        <begin position="435"/>
        <end position="461"/>
    </location>
</feature>
<comment type="catalytic activity">
    <reaction evidence="1">
        <text>ATP + protein L-histidine = ADP + protein N-phospho-L-histidine.</text>
        <dbReference type="EC" id="2.7.13.3"/>
    </reaction>
</comment>
<evidence type="ECO:0000256" key="4">
    <source>
        <dbReference type="ARBA" id="ARBA00022679"/>
    </source>
</evidence>
<feature type="transmembrane region" description="Helical" evidence="9">
    <location>
        <begin position="68"/>
        <end position="92"/>
    </location>
</feature>
<keyword evidence="12" id="KW-1185">Reference proteome</keyword>
<dbReference type="SUPFAM" id="SSF55874">
    <property type="entry name" value="ATPase domain of HSP90 chaperone/DNA topoisomerase II/histidine kinase"/>
    <property type="match status" value="1"/>
</dbReference>
<dbReference type="InterPro" id="IPR036890">
    <property type="entry name" value="HATPase_C_sf"/>
</dbReference>
<keyword evidence="5" id="KW-0547">Nucleotide-binding</keyword>
<keyword evidence="6 11" id="KW-0418">Kinase</keyword>
<dbReference type="PANTHER" id="PTHR24421:SF10">
    <property type="entry name" value="NITRATE_NITRITE SENSOR PROTEIN NARQ"/>
    <property type="match status" value="1"/>
</dbReference>
<feature type="domain" description="Signal transduction histidine kinase subgroup 3 dimerisation and phosphoacceptor" evidence="10">
    <location>
        <begin position="543"/>
        <end position="595"/>
    </location>
</feature>
<evidence type="ECO:0000256" key="3">
    <source>
        <dbReference type="ARBA" id="ARBA00022553"/>
    </source>
</evidence>
<keyword evidence="9" id="KW-0472">Membrane</keyword>
<evidence type="ECO:0000256" key="1">
    <source>
        <dbReference type="ARBA" id="ARBA00000085"/>
    </source>
</evidence>
<evidence type="ECO:0000313" key="11">
    <source>
        <dbReference type="EMBL" id="MFD1891211.1"/>
    </source>
</evidence>
<evidence type="ECO:0000256" key="5">
    <source>
        <dbReference type="ARBA" id="ARBA00022741"/>
    </source>
</evidence>
<feature type="transmembrane region" description="Helical" evidence="9">
    <location>
        <begin position="396"/>
        <end position="415"/>
    </location>
</feature>
<feature type="transmembrane region" description="Helical" evidence="9">
    <location>
        <begin position="130"/>
        <end position="151"/>
    </location>
</feature>
<sequence length="738" mass="79727">MTVSVRQHSAARRVWVRVVLCLAAVAFVVREFQGWGTTSPIHLVAVAMALVAALTLVLAARWTWLPLAIGLVAAWSGAPEAMGALSILSVVLTVVHLPRAGRRGLVAVVALLLGTVGTLAWPLTGGDGSAGLAGAMAAAALVPLALVAGWARRVQLRRLVSTDDELVELEASLAAVRDRERSRLVDELHQTVSARLSDIQRLLRHRPGGDDVPGRIDLLDRIDLATRAALVEMRLVMQVLVDSAGPQADDLAHSDLARAESLTAAIDQANQELTERGVAAQVPVPDDLEQLELATERALARVVREAVVPLLRSTRRPDLALVTVGLAEREAQVRVQLAEPLLLRTDALDARLELLGGRVQRRATPTGGSQLLVRLPRGENVLDAAPEPRRVPWGMVVRLVLLAVLGVINLQHITLPARLESAAMALLVVRCDLGLVAMMGWLWLAAAWPFATPGLGLAAAVLVAIQSLDARRLASYLSLAGLAQLVLRVRTEESSLLLDDLVVCLPAAALGYALLLQQQRTGAQRRRRLELEERREDMLAEVRQDLARDLHDVVAHQLSVVTLQIMGHRHSREPAELDLVLDRVQAATDQARAELSSLGRVVLTGEEVGGVLQPELVAERMAEELAAEGHPVVLELDRLDQLPVSVRRSLVRLLQEGTTNVLRHAGPGAPVLVRVRRQAGGVDFWMANRHDDSPRPPSPLSNGLGLRGLADRMELMGGSCRAGLEDDEWVLRATLPLE</sequence>
<keyword evidence="9" id="KW-1133">Transmembrane helix</keyword>
<evidence type="ECO:0000256" key="9">
    <source>
        <dbReference type="SAM" id="Phobius"/>
    </source>
</evidence>
<dbReference type="Proteomes" id="UP001597326">
    <property type="component" value="Unassembled WGS sequence"/>
</dbReference>
<gene>
    <name evidence="11" type="ORF">ACFSCS_13620</name>
</gene>
<dbReference type="Pfam" id="PF07730">
    <property type="entry name" value="HisKA_3"/>
    <property type="match status" value="1"/>
</dbReference>
<evidence type="ECO:0000313" key="12">
    <source>
        <dbReference type="Proteomes" id="UP001597326"/>
    </source>
</evidence>
<evidence type="ECO:0000256" key="7">
    <source>
        <dbReference type="ARBA" id="ARBA00022840"/>
    </source>
</evidence>